<gene>
    <name evidence="2" type="ORF">DXA27_11380</name>
</gene>
<dbReference type="Proteomes" id="UP000284614">
    <property type="component" value="Unassembled WGS sequence"/>
</dbReference>
<feature type="domain" description="HTH cro/C1-type" evidence="1">
    <location>
        <begin position="40"/>
        <end position="98"/>
    </location>
</feature>
<dbReference type="CDD" id="cd00093">
    <property type="entry name" value="HTH_XRE"/>
    <property type="match status" value="1"/>
</dbReference>
<sequence length="99" mass="11305">MNTTTDKMPCMALEAVRQETDVKQDKKDWAEYSQLIATAMSKRMTELGLTQQMLAEKMNCTQQYISKVLKGKKNMSLETICKIENALGIEIIRSLNDNK</sequence>
<organism evidence="2 3">
    <name type="scientific">Bacteroides fragilis</name>
    <dbReference type="NCBI Taxonomy" id="817"/>
    <lineage>
        <taxon>Bacteria</taxon>
        <taxon>Pseudomonadati</taxon>
        <taxon>Bacteroidota</taxon>
        <taxon>Bacteroidia</taxon>
        <taxon>Bacteroidales</taxon>
        <taxon>Bacteroidaceae</taxon>
        <taxon>Bacteroides</taxon>
    </lineage>
</organism>
<dbReference type="EMBL" id="QSDG01000009">
    <property type="protein sequence ID" value="RGY68469.1"/>
    <property type="molecule type" value="Genomic_DNA"/>
</dbReference>
<dbReference type="RefSeq" id="WP_117816661.1">
    <property type="nucleotide sequence ID" value="NZ_QSDG01000009.1"/>
</dbReference>
<dbReference type="AlphaFoldDB" id="A0A413JYB9"/>
<dbReference type="Pfam" id="PF01381">
    <property type="entry name" value="HTH_3"/>
    <property type="match status" value="1"/>
</dbReference>
<dbReference type="PROSITE" id="PS50943">
    <property type="entry name" value="HTH_CROC1"/>
    <property type="match status" value="1"/>
</dbReference>
<proteinExistence type="predicted"/>
<evidence type="ECO:0000313" key="3">
    <source>
        <dbReference type="Proteomes" id="UP000284614"/>
    </source>
</evidence>
<accession>A0A413JYB9</accession>
<name>A0A413JYB9_BACFG</name>
<dbReference type="InterPro" id="IPR010982">
    <property type="entry name" value="Lambda_DNA-bd_dom_sf"/>
</dbReference>
<dbReference type="Gene3D" id="1.10.260.40">
    <property type="entry name" value="lambda repressor-like DNA-binding domains"/>
    <property type="match status" value="1"/>
</dbReference>
<reference evidence="2 3" key="1">
    <citation type="submission" date="2018-08" db="EMBL/GenBank/DDBJ databases">
        <title>A genome reference for cultivated species of the human gut microbiota.</title>
        <authorList>
            <person name="Zou Y."/>
            <person name="Xue W."/>
            <person name="Luo G."/>
        </authorList>
    </citation>
    <scope>NUCLEOTIDE SEQUENCE [LARGE SCALE GENOMIC DNA]</scope>
    <source>
        <strain evidence="2 3">OF01-1</strain>
    </source>
</reference>
<dbReference type="SMART" id="SM00530">
    <property type="entry name" value="HTH_XRE"/>
    <property type="match status" value="1"/>
</dbReference>
<dbReference type="InterPro" id="IPR001387">
    <property type="entry name" value="Cro/C1-type_HTH"/>
</dbReference>
<comment type="caution">
    <text evidence="2">The sequence shown here is derived from an EMBL/GenBank/DDBJ whole genome shotgun (WGS) entry which is preliminary data.</text>
</comment>
<dbReference type="GO" id="GO:0003677">
    <property type="term" value="F:DNA binding"/>
    <property type="evidence" value="ECO:0007669"/>
    <property type="project" value="InterPro"/>
</dbReference>
<evidence type="ECO:0000259" key="1">
    <source>
        <dbReference type="PROSITE" id="PS50943"/>
    </source>
</evidence>
<dbReference type="SUPFAM" id="SSF47413">
    <property type="entry name" value="lambda repressor-like DNA-binding domains"/>
    <property type="match status" value="1"/>
</dbReference>
<protein>
    <submittedName>
        <fullName evidence="2">XRE family transcriptional regulator</fullName>
    </submittedName>
</protein>
<evidence type="ECO:0000313" key="2">
    <source>
        <dbReference type="EMBL" id="RGY68469.1"/>
    </source>
</evidence>